<protein>
    <submittedName>
        <fullName evidence="9">Acyltransferase family protein</fullName>
    </submittedName>
</protein>
<dbReference type="InterPro" id="IPR002656">
    <property type="entry name" value="Acyl_transf_3_dom"/>
</dbReference>
<feature type="transmembrane region" description="Helical" evidence="7">
    <location>
        <begin position="287"/>
        <end position="308"/>
    </location>
</feature>
<comment type="similarity">
    <text evidence="2">Belongs to the acyltransferase 3 family.</text>
</comment>
<dbReference type="AlphaFoldDB" id="A0A9D1CS50"/>
<feature type="transmembrane region" description="Helical" evidence="7">
    <location>
        <begin position="196"/>
        <end position="212"/>
    </location>
</feature>
<feature type="transmembrane region" description="Helical" evidence="7">
    <location>
        <begin position="130"/>
        <end position="147"/>
    </location>
</feature>
<dbReference type="GO" id="GO:0005886">
    <property type="term" value="C:plasma membrane"/>
    <property type="evidence" value="ECO:0007669"/>
    <property type="project" value="UniProtKB-SubCell"/>
</dbReference>
<name>A0A9D1CS50_9FIRM</name>
<keyword evidence="3" id="KW-1003">Cell membrane</keyword>
<keyword evidence="9" id="KW-0808">Transferase</keyword>
<keyword evidence="6 7" id="KW-0472">Membrane</keyword>
<feature type="domain" description="Acyltransferase 3" evidence="8">
    <location>
        <begin position="8"/>
        <end position="340"/>
    </location>
</feature>
<feature type="transmembrane region" description="Helical" evidence="7">
    <location>
        <begin position="85"/>
        <end position="110"/>
    </location>
</feature>
<evidence type="ECO:0000256" key="4">
    <source>
        <dbReference type="ARBA" id="ARBA00022692"/>
    </source>
</evidence>
<proteinExistence type="inferred from homology"/>
<evidence type="ECO:0000256" key="1">
    <source>
        <dbReference type="ARBA" id="ARBA00004651"/>
    </source>
</evidence>
<reference evidence="9" key="2">
    <citation type="journal article" date="2021" name="PeerJ">
        <title>Extensive microbial diversity within the chicken gut microbiome revealed by metagenomics and culture.</title>
        <authorList>
            <person name="Gilroy R."/>
            <person name="Ravi A."/>
            <person name="Getino M."/>
            <person name="Pursley I."/>
            <person name="Horton D.L."/>
            <person name="Alikhan N.F."/>
            <person name="Baker D."/>
            <person name="Gharbi K."/>
            <person name="Hall N."/>
            <person name="Watson M."/>
            <person name="Adriaenssens E.M."/>
            <person name="Foster-Nyarko E."/>
            <person name="Jarju S."/>
            <person name="Secka A."/>
            <person name="Antonio M."/>
            <person name="Oren A."/>
            <person name="Chaudhuri R.R."/>
            <person name="La Ragione R."/>
            <person name="Hildebrand F."/>
            <person name="Pallen M.J."/>
        </authorList>
    </citation>
    <scope>NUCLEOTIDE SEQUENCE</scope>
    <source>
        <strain evidence="9">ChiBcolR7-354</strain>
    </source>
</reference>
<keyword evidence="9" id="KW-0012">Acyltransferase</keyword>
<dbReference type="EMBL" id="DVGA01000026">
    <property type="protein sequence ID" value="HIQ78023.1"/>
    <property type="molecule type" value="Genomic_DNA"/>
</dbReference>
<feature type="transmembrane region" description="Helical" evidence="7">
    <location>
        <begin position="47"/>
        <end position="65"/>
    </location>
</feature>
<feature type="transmembrane region" description="Helical" evidence="7">
    <location>
        <begin position="314"/>
        <end position="339"/>
    </location>
</feature>
<feature type="transmembrane region" description="Helical" evidence="7">
    <location>
        <begin position="12"/>
        <end position="35"/>
    </location>
</feature>
<sequence>MQKRALAPDVLKLLACVGVIVIHISGNGLDLFPIGSFSYLSSAFWDSLARFAVPVFFMCTGALMLPPERSLTAGTVWKKYFLRVLIILLFWSWAYYMLVVAGQYLLIYWAEENFFLNSITHTLRFDHFFHLYYLQILLLLYALLPVLRVFARAAGEKEMRYALGAWAVLGLAFPLLRQYPPLEWLGGITGQYDINMAWSAMGYAMLGYYLNTREASHFSVRGSALLFAGGFAVTFGGTVAASLLTGETVIAFMEGMSPGPAMMAAGLFCLVRRLCGSRSSSARIARLVKASFAVYLVHMAFVMVLRQFGLSLTLLSPLISVPVETAAVLALSLAAWWVLSKIPIVKDHLI</sequence>
<feature type="transmembrane region" description="Helical" evidence="7">
    <location>
        <begin position="159"/>
        <end position="176"/>
    </location>
</feature>
<evidence type="ECO:0000313" key="9">
    <source>
        <dbReference type="EMBL" id="HIQ78023.1"/>
    </source>
</evidence>
<evidence type="ECO:0000256" key="3">
    <source>
        <dbReference type="ARBA" id="ARBA00022475"/>
    </source>
</evidence>
<evidence type="ECO:0000256" key="2">
    <source>
        <dbReference type="ARBA" id="ARBA00007400"/>
    </source>
</evidence>
<dbReference type="GO" id="GO:0016413">
    <property type="term" value="F:O-acetyltransferase activity"/>
    <property type="evidence" value="ECO:0007669"/>
    <property type="project" value="TreeGrafter"/>
</dbReference>
<evidence type="ECO:0000256" key="7">
    <source>
        <dbReference type="SAM" id="Phobius"/>
    </source>
</evidence>
<dbReference type="GO" id="GO:0009246">
    <property type="term" value="P:enterobacterial common antigen biosynthetic process"/>
    <property type="evidence" value="ECO:0007669"/>
    <property type="project" value="TreeGrafter"/>
</dbReference>
<dbReference type="Pfam" id="PF01757">
    <property type="entry name" value="Acyl_transf_3"/>
    <property type="match status" value="1"/>
</dbReference>
<comment type="subcellular location">
    <subcellularLocation>
        <location evidence="1">Cell membrane</location>
        <topology evidence="1">Multi-pass membrane protein</topology>
    </subcellularLocation>
</comment>
<feature type="transmembrane region" description="Helical" evidence="7">
    <location>
        <begin position="224"/>
        <end position="244"/>
    </location>
</feature>
<organism evidence="9 10">
    <name type="scientific">Candidatus Scatomorpha intestinavium</name>
    <dbReference type="NCBI Taxonomy" id="2840922"/>
    <lineage>
        <taxon>Bacteria</taxon>
        <taxon>Bacillati</taxon>
        <taxon>Bacillota</taxon>
        <taxon>Clostridia</taxon>
        <taxon>Eubacteriales</taxon>
        <taxon>Candidatus Scatomorpha</taxon>
    </lineage>
</organism>
<evidence type="ECO:0000313" key="10">
    <source>
        <dbReference type="Proteomes" id="UP000824262"/>
    </source>
</evidence>
<reference evidence="9" key="1">
    <citation type="submission" date="2020-10" db="EMBL/GenBank/DDBJ databases">
        <authorList>
            <person name="Gilroy R."/>
        </authorList>
    </citation>
    <scope>NUCLEOTIDE SEQUENCE</scope>
    <source>
        <strain evidence="9">ChiBcolR7-354</strain>
    </source>
</reference>
<dbReference type="Proteomes" id="UP000824262">
    <property type="component" value="Unassembled WGS sequence"/>
</dbReference>
<gene>
    <name evidence="9" type="ORF">IAB77_02055</name>
</gene>
<dbReference type="PANTHER" id="PTHR40074:SF2">
    <property type="entry name" value="O-ACETYLTRANSFERASE WECH"/>
    <property type="match status" value="1"/>
</dbReference>
<evidence type="ECO:0000256" key="5">
    <source>
        <dbReference type="ARBA" id="ARBA00022989"/>
    </source>
</evidence>
<evidence type="ECO:0000259" key="8">
    <source>
        <dbReference type="Pfam" id="PF01757"/>
    </source>
</evidence>
<comment type="caution">
    <text evidence="9">The sequence shown here is derived from an EMBL/GenBank/DDBJ whole genome shotgun (WGS) entry which is preliminary data.</text>
</comment>
<accession>A0A9D1CS50</accession>
<feature type="transmembrane region" description="Helical" evidence="7">
    <location>
        <begin position="256"/>
        <end position="275"/>
    </location>
</feature>
<keyword evidence="4 7" id="KW-0812">Transmembrane</keyword>
<evidence type="ECO:0000256" key="6">
    <source>
        <dbReference type="ARBA" id="ARBA00023136"/>
    </source>
</evidence>
<keyword evidence="5 7" id="KW-1133">Transmembrane helix</keyword>
<dbReference type="PANTHER" id="PTHR40074">
    <property type="entry name" value="O-ACETYLTRANSFERASE WECH"/>
    <property type="match status" value="1"/>
</dbReference>